<dbReference type="Proteomes" id="UP000041254">
    <property type="component" value="Unassembled WGS sequence"/>
</dbReference>
<dbReference type="InterPro" id="IPR050185">
    <property type="entry name" value="Ub_carboxyl-term_hydrolase"/>
</dbReference>
<sequence>MDRLQFLQGEGGGSEQTAKRNRRVAIALHCLEKNHGLTVEHRERQRCGRFGVVVAMRDRRGIKILNDNHDCAKEVDGFMWTGNDEWRARCERARKGFPHVIAIEDVYHLLKGAAGERIRAFKTEWIPMMLKDLDCGAASPGQMARIARDVLDALQKLQRERLVHGDLHVTRGDSLIFDTVAGQIMSIMQCTHCPHVSRNFEKFLSIALTLPDDTEEIGVKKLLEQYCAERPIGQWFCPTCQRHVNARGSKVIMRLPEVLILTLNCFQRREGLSDRLDTFVTFDASEGLCVRDIPGVCDASEDPTTARVYELYAVTSQEGTLDEGHYTAQAKRALGGHPTWVDFNDEEIEHAINPDALQGPNAYILFYKANDVPSTIVEKRSIRMPGCAPPDSAMTAGNETAITDNEESTDNEDERAFGKCYAPNRTKKEVNIGGAAADSIQGAGKRARHPLQVRAPLPHPSRRARSRSSNSGLSWSSWSSWRLSKGISRTTRSEDDVIGAILAIHWPAIEQLKVPDHSNSQESGIMADLGVRGQYVTDLSKKDAQLLSKKDRFGARNEVARGADRWLSTFYISWPIILNSRALHIDRIDAPAAPQVRNLCLLPFPCHRIDKRDPHTQEGRTRALQVDDKGTDVEGELRVLLRNLGEDLSAANDQSDDDSSGAPCSRWESGHQAPCRQPPAVAPTPRPPHRSRIPVHRPPPPPSTAELERKAARSTATKPKPPAHPTPQPRHRSPKTALRAQVMAKRRWNTMTSKLNPNKSKRGGVEESWLSKADCLPAISLAN</sequence>
<gene>
    <name evidence="3" type="ORF">Vbra_4715</name>
</gene>
<dbReference type="AlphaFoldDB" id="A0A0G4EBB4"/>
<dbReference type="OrthoDB" id="419330at2759"/>
<feature type="region of interest" description="Disordered" evidence="1">
    <location>
        <begin position="439"/>
        <end position="477"/>
    </location>
</feature>
<evidence type="ECO:0000256" key="1">
    <source>
        <dbReference type="SAM" id="MobiDB-lite"/>
    </source>
</evidence>
<dbReference type="PANTHER" id="PTHR21646:SF46">
    <property type="entry name" value="UBIQUITIN CARBOXYL-TERMINAL HYDROLASE"/>
    <property type="match status" value="1"/>
</dbReference>
<evidence type="ECO:0000313" key="4">
    <source>
        <dbReference type="Proteomes" id="UP000041254"/>
    </source>
</evidence>
<dbReference type="VEuPathDB" id="CryptoDB:Vbra_4715"/>
<dbReference type="EMBL" id="CDMY01000086">
    <property type="protein sequence ID" value="CEL92550.1"/>
    <property type="molecule type" value="Genomic_DNA"/>
</dbReference>
<feature type="compositionally biased region" description="Pro residues" evidence="1">
    <location>
        <begin position="719"/>
        <end position="728"/>
    </location>
</feature>
<dbReference type="GO" id="GO:0016579">
    <property type="term" value="P:protein deubiquitination"/>
    <property type="evidence" value="ECO:0007669"/>
    <property type="project" value="InterPro"/>
</dbReference>
<name>A0A0G4EBB4_VITBC</name>
<dbReference type="InterPro" id="IPR028889">
    <property type="entry name" value="USP"/>
</dbReference>
<dbReference type="STRING" id="1169540.A0A0G4EBB4"/>
<dbReference type="GO" id="GO:0004843">
    <property type="term" value="F:cysteine-type deubiquitinase activity"/>
    <property type="evidence" value="ECO:0007669"/>
    <property type="project" value="InterPro"/>
</dbReference>
<dbReference type="InterPro" id="IPR001394">
    <property type="entry name" value="Peptidase_C19_UCH"/>
</dbReference>
<accession>A0A0G4EBB4</accession>
<evidence type="ECO:0000259" key="2">
    <source>
        <dbReference type="PROSITE" id="PS50235"/>
    </source>
</evidence>
<dbReference type="Gene3D" id="3.90.70.10">
    <property type="entry name" value="Cysteine proteinases"/>
    <property type="match status" value="1"/>
</dbReference>
<feature type="compositionally biased region" description="Polar residues" evidence="1">
    <location>
        <begin position="749"/>
        <end position="758"/>
    </location>
</feature>
<dbReference type="SUPFAM" id="SSF54001">
    <property type="entry name" value="Cysteine proteinases"/>
    <property type="match status" value="1"/>
</dbReference>
<reference evidence="3 4" key="1">
    <citation type="submission" date="2014-11" db="EMBL/GenBank/DDBJ databases">
        <authorList>
            <person name="Zhu J."/>
            <person name="Qi W."/>
            <person name="Song R."/>
        </authorList>
    </citation>
    <scope>NUCLEOTIDE SEQUENCE [LARGE SCALE GENOMIC DNA]</scope>
</reference>
<protein>
    <recommendedName>
        <fullName evidence="2">USP domain-containing protein</fullName>
    </recommendedName>
</protein>
<proteinExistence type="predicted"/>
<organism evidence="3 4">
    <name type="scientific">Vitrella brassicaformis (strain CCMP3155)</name>
    <dbReference type="NCBI Taxonomy" id="1169540"/>
    <lineage>
        <taxon>Eukaryota</taxon>
        <taxon>Sar</taxon>
        <taxon>Alveolata</taxon>
        <taxon>Colpodellida</taxon>
        <taxon>Vitrellaceae</taxon>
        <taxon>Vitrella</taxon>
    </lineage>
</organism>
<dbReference type="PROSITE" id="PS50235">
    <property type="entry name" value="USP_3"/>
    <property type="match status" value="1"/>
</dbReference>
<dbReference type="Pfam" id="PF00443">
    <property type="entry name" value="UCH"/>
    <property type="match status" value="1"/>
</dbReference>
<dbReference type="PANTHER" id="PTHR21646">
    <property type="entry name" value="UBIQUITIN CARBOXYL-TERMINAL HYDROLASE"/>
    <property type="match status" value="1"/>
</dbReference>
<dbReference type="InterPro" id="IPR038765">
    <property type="entry name" value="Papain-like_cys_pep_sf"/>
</dbReference>
<feature type="region of interest" description="Disordered" evidence="1">
    <location>
        <begin position="648"/>
        <end position="783"/>
    </location>
</feature>
<feature type="compositionally biased region" description="Low complexity" evidence="1">
    <location>
        <begin position="467"/>
        <end position="477"/>
    </location>
</feature>
<feature type="domain" description="USP" evidence="2">
    <location>
        <begin position="1"/>
        <end position="370"/>
    </location>
</feature>
<keyword evidence="4" id="KW-1185">Reference proteome</keyword>
<dbReference type="InParanoid" id="A0A0G4EBB4"/>
<feature type="region of interest" description="Disordered" evidence="1">
    <location>
        <begin position="610"/>
        <end position="629"/>
    </location>
</feature>
<feature type="compositionally biased region" description="Pro residues" evidence="1">
    <location>
        <begin position="676"/>
        <end position="686"/>
    </location>
</feature>
<evidence type="ECO:0000313" key="3">
    <source>
        <dbReference type="EMBL" id="CEL92550.1"/>
    </source>
</evidence>